<organism evidence="1">
    <name type="scientific">Anopheles coluzzii</name>
    <name type="common">African malaria mosquito</name>
    <dbReference type="NCBI Taxonomy" id="1518534"/>
    <lineage>
        <taxon>Eukaryota</taxon>
        <taxon>Metazoa</taxon>
        <taxon>Ecdysozoa</taxon>
        <taxon>Arthropoda</taxon>
        <taxon>Hexapoda</taxon>
        <taxon>Insecta</taxon>
        <taxon>Pterygota</taxon>
        <taxon>Neoptera</taxon>
        <taxon>Endopterygota</taxon>
        <taxon>Diptera</taxon>
        <taxon>Nematocera</taxon>
        <taxon>Culicoidea</taxon>
        <taxon>Culicidae</taxon>
        <taxon>Anophelinae</taxon>
        <taxon>Anopheles</taxon>
    </lineage>
</organism>
<dbReference type="AlphaFoldDB" id="A0A8W7P7Z4"/>
<name>A0A8W7P7Z4_ANOCL</name>
<protein>
    <submittedName>
        <fullName evidence="1">Uncharacterized protein</fullName>
    </submittedName>
</protein>
<dbReference type="EnsemblMetazoa" id="ACOM027141-RA">
    <property type="protein sequence ID" value="ACOM027141-PA.1"/>
    <property type="gene ID" value="ACOM027141"/>
</dbReference>
<sequence>LECASKGQQQRQGAMASGDTAAIDTIDVESALSTKNSEFTASSKDQPLELDEYGKFIKDTPGKFIMADGSVQGTAVIIIVVVRDGSFASSSNNNTGLAYPSGQIWI</sequence>
<reference evidence="1" key="1">
    <citation type="submission" date="2022-08" db="UniProtKB">
        <authorList>
            <consortium name="EnsemblMetazoa"/>
        </authorList>
    </citation>
    <scope>IDENTIFICATION</scope>
</reference>
<evidence type="ECO:0000313" key="1">
    <source>
        <dbReference type="EnsemblMetazoa" id="ACOM027141-PA.1"/>
    </source>
</evidence>
<dbReference type="VEuPathDB" id="VectorBase:ACON2_037223"/>
<proteinExistence type="predicted"/>
<dbReference type="Proteomes" id="UP000075882">
    <property type="component" value="Unassembled WGS sequence"/>
</dbReference>
<accession>A0A8W7P7Z4</accession>